<dbReference type="GO" id="GO:0005768">
    <property type="term" value="C:endosome"/>
    <property type="evidence" value="ECO:0007669"/>
    <property type="project" value="TreeGrafter"/>
</dbReference>
<dbReference type="FunFam" id="3.40.50.150:FF:000123">
    <property type="entry name" value="Putative methyltransferase PMT15"/>
    <property type="match status" value="1"/>
</dbReference>
<evidence type="ECO:0000256" key="10">
    <source>
        <dbReference type="SAM" id="MobiDB-lite"/>
    </source>
</evidence>
<dbReference type="GO" id="GO:0005789">
    <property type="term" value="C:endoplasmic reticulum membrane"/>
    <property type="evidence" value="ECO:0007669"/>
    <property type="project" value="UniProtKB-SubCell"/>
</dbReference>
<keyword evidence="7 11" id="KW-1133">Transmembrane helix</keyword>
<keyword evidence="9" id="KW-0325">Glycoprotein</keyword>
<evidence type="ECO:0000256" key="8">
    <source>
        <dbReference type="ARBA" id="ARBA00023136"/>
    </source>
</evidence>
<evidence type="ECO:0000256" key="11">
    <source>
        <dbReference type="SAM" id="Phobius"/>
    </source>
</evidence>
<evidence type="ECO:0000256" key="5">
    <source>
        <dbReference type="ARBA" id="ARBA00022692"/>
    </source>
</evidence>
<reference evidence="12" key="1">
    <citation type="submission" date="2022-12" db="EMBL/GenBank/DDBJ databases">
        <title>Draft genome assemblies for two species of Escallonia (Escalloniales).</title>
        <authorList>
            <person name="Chanderbali A."/>
            <person name="Dervinis C."/>
            <person name="Anghel I."/>
            <person name="Soltis D."/>
            <person name="Soltis P."/>
            <person name="Zapata F."/>
        </authorList>
    </citation>
    <scope>NUCLEOTIDE SEQUENCE</scope>
    <source>
        <strain evidence="12">UCBG64.0493</strain>
        <tissue evidence="12">Leaf</tissue>
    </source>
</reference>
<keyword evidence="13" id="KW-1185">Reference proteome</keyword>
<dbReference type="GO" id="GO:0005802">
    <property type="term" value="C:trans-Golgi network"/>
    <property type="evidence" value="ECO:0007669"/>
    <property type="project" value="TreeGrafter"/>
</dbReference>
<feature type="transmembrane region" description="Helical" evidence="11">
    <location>
        <begin position="46"/>
        <end position="65"/>
    </location>
</feature>
<evidence type="ECO:0000256" key="7">
    <source>
        <dbReference type="ARBA" id="ARBA00022989"/>
    </source>
</evidence>
<feature type="region of interest" description="Disordered" evidence="10">
    <location>
        <begin position="1"/>
        <end position="31"/>
    </location>
</feature>
<evidence type="ECO:0000256" key="1">
    <source>
        <dbReference type="ARBA" id="ARBA00004648"/>
    </source>
</evidence>
<evidence type="ECO:0000313" key="13">
    <source>
        <dbReference type="Proteomes" id="UP001188597"/>
    </source>
</evidence>
<name>A0AA88VJS0_9ASTE</name>
<protein>
    <recommendedName>
        <fullName evidence="14">Methyltransferase</fullName>
    </recommendedName>
</protein>
<dbReference type="Proteomes" id="UP001188597">
    <property type="component" value="Unassembled WGS sequence"/>
</dbReference>
<dbReference type="InterPro" id="IPR004159">
    <property type="entry name" value="Put_SAM_MeTrfase"/>
</dbReference>
<dbReference type="SUPFAM" id="SSF53335">
    <property type="entry name" value="S-adenosyl-L-methionine-dependent methyltransferases"/>
    <property type="match status" value="3"/>
</dbReference>
<comment type="similarity">
    <text evidence="2">Belongs to the methyltransferase superfamily.</text>
</comment>
<dbReference type="PANTHER" id="PTHR10108:SF1049">
    <property type="entry name" value="METHYLTRANSFERASE"/>
    <property type="match status" value="1"/>
</dbReference>
<dbReference type="GO" id="GO:0032259">
    <property type="term" value="P:methylation"/>
    <property type="evidence" value="ECO:0007669"/>
    <property type="project" value="UniProtKB-KW"/>
</dbReference>
<dbReference type="Gene3D" id="3.40.50.150">
    <property type="entry name" value="Vaccinia Virus protein VP39"/>
    <property type="match status" value="1"/>
</dbReference>
<sequence length="922" mass="104081">SKSLERARQRSKALTAMAGQNPQPYYTPTSKPNSTTYSSYFKRTTLYPLALTTLLCTLCFLLGSWRPGGGPTLSITTSSSLGATIPCLSSPLNTATNALPSLDFASHHTADDGGGAATLPDDTVKRYPPCNVTYSEYTPCEDTRRSLKFPRDRLIYRERHCPEKSELLKCRVPAPSGYRNPFKWPQSRDLVWYANVPHKELTVEKAVQNWIRYEGDRFRFPGGGTMFPNGAGAYIDDIGRLINLKDGSIRTAIDTGCGVASWGAYLLSRNILTMSFAPRDTHEAQVQFALERGVPAMIGVLASKRLPYPSRAFDMAHCSRCLIPWGQYDGVYLTEVDRVLRPGGYWILSGPPIHWKRWWSGWQRTKEDLNAEQTLIENVAKSLCWKKLVEKDDIAIWQKPANHVNCKADQKITQNPPFCTAQNPDNAWYTNIETCLTPLPEVSDDQEVAGGELAKWPARLNAIPPRISKGTINGVTAEVFQKDMQLWRRRVSYYKTVNNQLGQPGRYRNILDMNAYLGGFAAALIRDPLWVMNIVPVEAKVNTLGVIYERGLIGTYQSWCEAMSTYPRTYDLIHADSVFTLYKGRCEPEDIMLEMDRILRPEGSVILRDDVDLLVKLKRIADGMNWDSQIVDHEDGPLQRQKLLFAVKSGCLTHLELLTWLIARDASSHGANMLRAFAGKNWWRKMILQYGRNIETCLTPLPEVSDDQEVAGGELAKWPARLNAIPPRISKGTINGVTAEVFQKDMQLWRRRVSYYKTVNNQLGQPGRYRNILDMNAYLGGLAAALIRDPLWVMNIVPVEAKVNTLGVIYERGLIGTYQSWCEAMSTYPRTYDLIHADSVFTLYKGRCEPEDIMLEMDRILRPEGSVILRDDVDLLVKLKRIADGMNWDSQIVDHEDGPLQRQKLLFAVKSYWTAPAGAAQS</sequence>
<accession>A0AA88VJS0</accession>
<dbReference type="PANTHER" id="PTHR10108">
    <property type="entry name" value="SAM-DEPENDENT METHYLTRANSFERASE"/>
    <property type="match status" value="1"/>
</dbReference>
<evidence type="ECO:0008006" key="14">
    <source>
        <dbReference type="Google" id="ProtNLM"/>
    </source>
</evidence>
<evidence type="ECO:0000256" key="2">
    <source>
        <dbReference type="ARBA" id="ARBA00008361"/>
    </source>
</evidence>
<feature type="compositionally biased region" description="Polar residues" evidence="10">
    <location>
        <begin position="18"/>
        <end position="31"/>
    </location>
</feature>
<comment type="subcellular location">
    <subcellularLocation>
        <location evidence="1">Endoplasmic reticulum membrane</location>
        <topology evidence="1">Single-pass type II membrane protein</topology>
    </subcellularLocation>
</comment>
<evidence type="ECO:0000256" key="9">
    <source>
        <dbReference type="ARBA" id="ARBA00023180"/>
    </source>
</evidence>
<dbReference type="EMBL" id="JAVXUP010001733">
    <property type="protein sequence ID" value="KAK3008634.1"/>
    <property type="molecule type" value="Genomic_DNA"/>
</dbReference>
<keyword evidence="6" id="KW-0735">Signal-anchor</keyword>
<keyword evidence="5 11" id="KW-0812">Transmembrane</keyword>
<feature type="non-terminal residue" evidence="12">
    <location>
        <position position="922"/>
    </location>
</feature>
<evidence type="ECO:0000256" key="4">
    <source>
        <dbReference type="ARBA" id="ARBA00022679"/>
    </source>
</evidence>
<proteinExistence type="inferred from homology"/>
<keyword evidence="3" id="KW-0489">Methyltransferase</keyword>
<evidence type="ECO:0000256" key="3">
    <source>
        <dbReference type="ARBA" id="ARBA00022603"/>
    </source>
</evidence>
<dbReference type="GO" id="GO:0008168">
    <property type="term" value="F:methyltransferase activity"/>
    <property type="evidence" value="ECO:0007669"/>
    <property type="project" value="UniProtKB-KW"/>
</dbReference>
<keyword evidence="8 11" id="KW-0472">Membrane</keyword>
<gene>
    <name evidence="12" type="ORF">RJ639_013821</name>
</gene>
<dbReference type="AlphaFoldDB" id="A0AA88VJS0"/>
<dbReference type="Pfam" id="PF03141">
    <property type="entry name" value="Methyltransf_29"/>
    <property type="match status" value="2"/>
</dbReference>
<evidence type="ECO:0000256" key="6">
    <source>
        <dbReference type="ARBA" id="ARBA00022968"/>
    </source>
</evidence>
<evidence type="ECO:0000313" key="12">
    <source>
        <dbReference type="EMBL" id="KAK3008634.1"/>
    </source>
</evidence>
<organism evidence="12 13">
    <name type="scientific">Escallonia herrerae</name>
    <dbReference type="NCBI Taxonomy" id="1293975"/>
    <lineage>
        <taxon>Eukaryota</taxon>
        <taxon>Viridiplantae</taxon>
        <taxon>Streptophyta</taxon>
        <taxon>Embryophyta</taxon>
        <taxon>Tracheophyta</taxon>
        <taxon>Spermatophyta</taxon>
        <taxon>Magnoliopsida</taxon>
        <taxon>eudicotyledons</taxon>
        <taxon>Gunneridae</taxon>
        <taxon>Pentapetalae</taxon>
        <taxon>asterids</taxon>
        <taxon>campanulids</taxon>
        <taxon>Escalloniales</taxon>
        <taxon>Escalloniaceae</taxon>
        <taxon>Escallonia</taxon>
    </lineage>
</organism>
<keyword evidence="4" id="KW-0808">Transferase</keyword>
<dbReference type="InterPro" id="IPR029063">
    <property type="entry name" value="SAM-dependent_MTases_sf"/>
</dbReference>
<comment type="caution">
    <text evidence="12">The sequence shown here is derived from an EMBL/GenBank/DDBJ whole genome shotgun (WGS) entry which is preliminary data.</text>
</comment>